<organism evidence="1 2">
    <name type="scientific">Paenibacillus amylolyticus</name>
    <dbReference type="NCBI Taxonomy" id="1451"/>
    <lineage>
        <taxon>Bacteria</taxon>
        <taxon>Bacillati</taxon>
        <taxon>Bacillota</taxon>
        <taxon>Bacilli</taxon>
        <taxon>Bacillales</taxon>
        <taxon>Paenibacillaceae</taxon>
        <taxon>Paenibacillus</taxon>
    </lineage>
</organism>
<reference evidence="1 2" key="1">
    <citation type="journal article" date="2016" name="Genome Announc.">
        <title>Draft Genome Sequence of Paenibacillus amylolyticus Heshi-A3, Isolated from Fermented Rice Bran in a Japanese Fermented Seafood Dish.</title>
        <authorList>
            <person name="Akuzawa S."/>
            <person name="Nagaoka J."/>
            <person name="Kanekatsu M."/>
            <person name="Kubota E."/>
            <person name="Ohtake R."/>
            <person name="Suzuki T."/>
            <person name="Kanesaki Y."/>
        </authorList>
    </citation>
    <scope>NUCLEOTIDE SEQUENCE [LARGE SCALE GENOMIC DNA]</scope>
    <source>
        <strain evidence="1 2">Heshi-A3</strain>
    </source>
</reference>
<sequence>MVSTAFEDDPCPCEEQSCSLVVSVIISDKHLKLITICLSNFKEMGFLQLKEAHFAQYLISDDIEEYAFN</sequence>
<dbReference type="AlphaFoldDB" id="A0A117I1A4"/>
<comment type="caution">
    <text evidence="1">The sequence shown here is derived from an EMBL/GenBank/DDBJ whole genome shotgun (WGS) entry which is preliminary data.</text>
</comment>
<dbReference type="Proteomes" id="UP000069697">
    <property type="component" value="Unassembled WGS sequence"/>
</dbReference>
<reference evidence="2" key="2">
    <citation type="submission" date="2016-01" db="EMBL/GenBank/DDBJ databases">
        <title>Draft Genome Sequence of Paenibacillus amylolyticus Heshi-A3 that Was Isolated from Fermented Rice Bran with Aging Salted Mackerel, Which Was Named Heshiko as Traditional Fermented Seafood in Japan.</title>
        <authorList>
            <person name="Akuzawa S."/>
            <person name="Nakagawa J."/>
            <person name="Kanekatsu T."/>
            <person name="Kubota E."/>
            <person name="Ohtake R."/>
            <person name="Suzuki T."/>
            <person name="Kanesaki Y."/>
        </authorList>
    </citation>
    <scope>NUCLEOTIDE SEQUENCE [LARGE SCALE GENOMIC DNA]</scope>
    <source>
        <strain evidence="2">Heshi-A3</strain>
    </source>
</reference>
<proteinExistence type="predicted"/>
<dbReference type="EMBL" id="BCNV01000001">
    <property type="protein sequence ID" value="GAS81870.1"/>
    <property type="molecule type" value="Genomic_DNA"/>
</dbReference>
<evidence type="ECO:0000313" key="1">
    <source>
        <dbReference type="EMBL" id="GAS81870.1"/>
    </source>
</evidence>
<protein>
    <submittedName>
        <fullName evidence="1">Leucine rich repeat family protein</fullName>
    </submittedName>
</protein>
<gene>
    <name evidence="1" type="ORF">PAHA3_1944</name>
</gene>
<evidence type="ECO:0000313" key="2">
    <source>
        <dbReference type="Proteomes" id="UP000069697"/>
    </source>
</evidence>
<name>A0A117I1A4_PAEAM</name>
<accession>A0A117I1A4</accession>